<proteinExistence type="predicted"/>
<keyword evidence="2" id="KW-0472">Membrane</keyword>
<feature type="region of interest" description="Disordered" evidence="1">
    <location>
        <begin position="59"/>
        <end position="86"/>
    </location>
</feature>
<dbReference type="Pfam" id="PF00487">
    <property type="entry name" value="FA_desaturase"/>
    <property type="match status" value="1"/>
</dbReference>
<feature type="transmembrane region" description="Helical" evidence="2">
    <location>
        <begin position="234"/>
        <end position="253"/>
    </location>
</feature>
<accession>A0A497ZWA9</accession>
<evidence type="ECO:0000256" key="1">
    <source>
        <dbReference type="SAM" id="MobiDB-lite"/>
    </source>
</evidence>
<dbReference type="GO" id="GO:0006629">
    <property type="term" value="P:lipid metabolic process"/>
    <property type="evidence" value="ECO:0007669"/>
    <property type="project" value="InterPro"/>
</dbReference>
<dbReference type="InterPro" id="IPR012171">
    <property type="entry name" value="Fatty_acid_desaturase"/>
</dbReference>
<dbReference type="EMBL" id="RCCT01000003">
    <property type="protein sequence ID" value="RLK07287.1"/>
    <property type="molecule type" value="Genomic_DNA"/>
</dbReference>
<evidence type="ECO:0000259" key="3">
    <source>
        <dbReference type="Pfam" id="PF00487"/>
    </source>
</evidence>
<evidence type="ECO:0000256" key="2">
    <source>
        <dbReference type="SAM" id="Phobius"/>
    </source>
</evidence>
<keyword evidence="5" id="KW-1185">Reference proteome</keyword>
<comment type="caution">
    <text evidence="4">The sequence shown here is derived from an EMBL/GenBank/DDBJ whole genome shotgun (WGS) entry which is preliminary data.</text>
</comment>
<sequence>MTCSIAPGWTLPMPFSSNSYKAQGQQPGHQDMPVGTCHQDGSVQTDMLKAGSASTARQARVQPGPLPVTGGAPGAGYPSGVTGPRQEEAQLTASDWTRTLMKYRQPIPSRSIFELTVTLVPFVAIWAVAWWVLSISTVLALALALANAAFLLRLFIIQHDCGHGSLFRDRRLCDWIGRVIGVITLTPYDVWRKTHAIHHATSGNLDRRGIGDLPVLTVREYRGKGWPGRTLYRLLRHPVFLFGVVPFYTFFLHNRLPVHLMRSGWRYWLSAMATNAAIGLTLTVIVLLGGWEVLLFVFLPTMLLAAIAGMWFFYMQHQFEKTSWRHEEDWNIRDASLHGSSHYALPGILRWITGNIGVHHVHHLASRIPFYRLHDVVKDHDALAQTRRITLWESFRCARLHLWDEKSRRLLSFAEARALPV</sequence>
<dbReference type="STRING" id="981384.GCA_000192475_01411"/>
<feature type="transmembrane region" description="Helical" evidence="2">
    <location>
        <begin position="293"/>
        <end position="314"/>
    </location>
</feature>
<feature type="transmembrane region" description="Helical" evidence="2">
    <location>
        <begin position="112"/>
        <end position="132"/>
    </location>
</feature>
<dbReference type="Proteomes" id="UP000271700">
    <property type="component" value="Unassembled WGS sequence"/>
</dbReference>
<dbReference type="GO" id="GO:0016020">
    <property type="term" value="C:membrane"/>
    <property type="evidence" value="ECO:0007669"/>
    <property type="project" value="TreeGrafter"/>
</dbReference>
<feature type="transmembrane region" description="Helical" evidence="2">
    <location>
        <begin position="138"/>
        <end position="156"/>
    </location>
</feature>
<organism evidence="4 5">
    <name type="scientific">Ruegeria conchae</name>
    <dbReference type="NCBI Taxonomy" id="981384"/>
    <lineage>
        <taxon>Bacteria</taxon>
        <taxon>Pseudomonadati</taxon>
        <taxon>Pseudomonadota</taxon>
        <taxon>Alphaproteobacteria</taxon>
        <taxon>Rhodobacterales</taxon>
        <taxon>Roseobacteraceae</taxon>
        <taxon>Ruegeria</taxon>
    </lineage>
</organism>
<dbReference type="CDD" id="cd03507">
    <property type="entry name" value="Delta12-FADS-like"/>
    <property type="match status" value="1"/>
</dbReference>
<evidence type="ECO:0000313" key="5">
    <source>
        <dbReference type="Proteomes" id="UP000271700"/>
    </source>
</evidence>
<keyword evidence="2" id="KW-1133">Transmembrane helix</keyword>
<protein>
    <submittedName>
        <fullName evidence="4">Omega-6 fatty acid desaturase (Delta-12 desaturase)</fullName>
    </submittedName>
</protein>
<dbReference type="GO" id="GO:0016717">
    <property type="term" value="F:oxidoreductase activity, acting on paired donors, with oxidation of a pair of donors resulting in the reduction of molecular oxygen to two molecules of water"/>
    <property type="evidence" value="ECO:0007669"/>
    <property type="project" value="TreeGrafter"/>
</dbReference>
<dbReference type="RefSeq" id="WP_010442274.1">
    <property type="nucleotide sequence ID" value="NZ_AEYW01000014.1"/>
</dbReference>
<dbReference type="InterPro" id="IPR005804">
    <property type="entry name" value="FA_desaturase_dom"/>
</dbReference>
<evidence type="ECO:0000313" key="4">
    <source>
        <dbReference type="EMBL" id="RLK07287.1"/>
    </source>
</evidence>
<feature type="domain" description="Fatty acid desaturase" evidence="3">
    <location>
        <begin position="138"/>
        <end position="393"/>
    </location>
</feature>
<feature type="transmembrane region" description="Helical" evidence="2">
    <location>
        <begin position="265"/>
        <end position="288"/>
    </location>
</feature>
<keyword evidence="2" id="KW-0812">Transmembrane</keyword>
<name>A0A497ZWA9_9RHOB</name>
<gene>
    <name evidence="4" type="ORF">CLV75_2403</name>
</gene>
<dbReference type="PANTHER" id="PTHR19353">
    <property type="entry name" value="FATTY ACID DESATURASE 2"/>
    <property type="match status" value="1"/>
</dbReference>
<dbReference type="PANTHER" id="PTHR19353:SF73">
    <property type="entry name" value="FATTY ACID DESATURASE"/>
    <property type="match status" value="1"/>
</dbReference>
<reference evidence="4 5" key="1">
    <citation type="submission" date="2018-10" db="EMBL/GenBank/DDBJ databases">
        <title>Genomic Encyclopedia of Archaeal and Bacterial Type Strains, Phase II (KMG-II): from individual species to whole genera.</title>
        <authorList>
            <person name="Goeker M."/>
        </authorList>
    </citation>
    <scope>NUCLEOTIDE SEQUENCE [LARGE SCALE GENOMIC DNA]</scope>
    <source>
        <strain evidence="4 5">DSM 29317</strain>
    </source>
</reference>
<dbReference type="AlphaFoldDB" id="A0A497ZWA9"/>